<dbReference type="PANTHER" id="PTHR11091">
    <property type="entry name" value="OXIDOREDUCTASE-RELATED"/>
    <property type="match status" value="1"/>
</dbReference>
<protein>
    <submittedName>
        <fullName evidence="3">Lactate dehydrogenase</fullName>
    </submittedName>
</protein>
<dbReference type="Pfam" id="PF02615">
    <property type="entry name" value="Ldh_2"/>
    <property type="match status" value="1"/>
</dbReference>
<organism evidence="3 4">
    <name type="scientific">Labrys miyagiensis</name>
    <dbReference type="NCBI Taxonomy" id="346912"/>
    <lineage>
        <taxon>Bacteria</taxon>
        <taxon>Pseudomonadati</taxon>
        <taxon>Pseudomonadota</taxon>
        <taxon>Alphaproteobacteria</taxon>
        <taxon>Hyphomicrobiales</taxon>
        <taxon>Xanthobacteraceae</taxon>
        <taxon>Labrys</taxon>
    </lineage>
</organism>
<keyword evidence="4" id="KW-1185">Reference proteome</keyword>
<dbReference type="InterPro" id="IPR003767">
    <property type="entry name" value="Malate/L-lactate_DH-like"/>
</dbReference>
<comment type="caution">
    <text evidence="3">The sequence shown here is derived from an EMBL/GenBank/DDBJ whole genome shotgun (WGS) entry which is preliminary data.</text>
</comment>
<keyword evidence="2" id="KW-0560">Oxidoreductase</keyword>
<evidence type="ECO:0000256" key="2">
    <source>
        <dbReference type="ARBA" id="ARBA00023002"/>
    </source>
</evidence>
<evidence type="ECO:0000313" key="4">
    <source>
        <dbReference type="Proteomes" id="UP001156882"/>
    </source>
</evidence>
<gene>
    <name evidence="3" type="ORF">GCM10007874_26960</name>
</gene>
<name>A0ABQ6CLT3_9HYPH</name>
<sequence length="359" mass="37615">MEPRYRYEDLKQLAATALEAAGLGEKPAEAVAQGLIEADLLGHTTHGLALLADYVEELDNGTMEKKGLPAIVVDHAAIATWDARRLPGVWTTMLAVEEAARRAERFGIGAVAVRRSHHIACLAAFLEEPARKGQMVLVLSSDPSDSHVAPFGGLTPVMTPNPIAAGIPTDGDPILIDVSTSITTAALCGRTRAAGGRLPGAWVMDEHGIATDDPTVMKQGGSILPVGGLDHGHKGYGLSLMVEALTQGLGAYGRADKPTEWGASVLVLAFAPDLFGGLDGFTRQTGWLADACRAARVPAGKPRVRLPGEAALGRKREALAKGVRLHPGIAGDLERLATRFGLAMPTAIPESEPAPEPAR</sequence>
<reference evidence="4" key="1">
    <citation type="journal article" date="2019" name="Int. J. Syst. Evol. Microbiol.">
        <title>The Global Catalogue of Microorganisms (GCM) 10K type strain sequencing project: providing services to taxonomists for standard genome sequencing and annotation.</title>
        <authorList>
            <consortium name="The Broad Institute Genomics Platform"/>
            <consortium name="The Broad Institute Genome Sequencing Center for Infectious Disease"/>
            <person name="Wu L."/>
            <person name="Ma J."/>
        </authorList>
    </citation>
    <scope>NUCLEOTIDE SEQUENCE [LARGE SCALE GENOMIC DNA]</scope>
    <source>
        <strain evidence="4">NBRC 101365</strain>
    </source>
</reference>
<dbReference type="InterPro" id="IPR043144">
    <property type="entry name" value="Mal/L-sulf/L-lact_DH-like_ah"/>
</dbReference>
<evidence type="ECO:0000313" key="3">
    <source>
        <dbReference type="EMBL" id="GLS19679.1"/>
    </source>
</evidence>
<dbReference type="InterPro" id="IPR043143">
    <property type="entry name" value="Mal/L-sulf/L-lact_DH-like_NADP"/>
</dbReference>
<accession>A0ABQ6CLT3</accession>
<dbReference type="EMBL" id="BSPC01000024">
    <property type="protein sequence ID" value="GLS19679.1"/>
    <property type="molecule type" value="Genomic_DNA"/>
</dbReference>
<dbReference type="PANTHER" id="PTHR11091:SF0">
    <property type="entry name" value="MALATE DEHYDROGENASE"/>
    <property type="match status" value="1"/>
</dbReference>
<dbReference type="RefSeq" id="WP_284312681.1">
    <property type="nucleotide sequence ID" value="NZ_BSPC01000024.1"/>
</dbReference>
<dbReference type="Gene3D" id="1.10.1530.10">
    <property type="match status" value="1"/>
</dbReference>
<evidence type="ECO:0000256" key="1">
    <source>
        <dbReference type="ARBA" id="ARBA00006056"/>
    </source>
</evidence>
<dbReference type="InterPro" id="IPR036111">
    <property type="entry name" value="Mal/L-sulfo/L-lacto_DH-like_sf"/>
</dbReference>
<proteinExistence type="inferred from homology"/>
<dbReference type="Proteomes" id="UP001156882">
    <property type="component" value="Unassembled WGS sequence"/>
</dbReference>
<dbReference type="SUPFAM" id="SSF89733">
    <property type="entry name" value="L-sulfolactate dehydrogenase-like"/>
    <property type="match status" value="1"/>
</dbReference>
<dbReference type="Gene3D" id="3.30.1370.60">
    <property type="entry name" value="Hypothetical oxidoreductase yiak, domain 2"/>
    <property type="match status" value="1"/>
</dbReference>
<comment type="similarity">
    <text evidence="1">Belongs to the LDH2/MDH2 oxidoreductase family.</text>
</comment>